<feature type="region of interest" description="Disordered" evidence="4">
    <location>
        <begin position="842"/>
        <end position="904"/>
    </location>
</feature>
<feature type="compositionally biased region" description="Polar residues" evidence="4">
    <location>
        <begin position="1"/>
        <end position="16"/>
    </location>
</feature>
<feature type="region of interest" description="Disordered" evidence="4">
    <location>
        <begin position="439"/>
        <end position="476"/>
    </location>
</feature>
<dbReference type="InterPro" id="IPR012677">
    <property type="entry name" value="Nucleotide-bd_a/b_plait_sf"/>
</dbReference>
<keyword evidence="7" id="KW-1185">Reference proteome</keyword>
<feature type="compositionally biased region" description="Basic and acidic residues" evidence="4">
    <location>
        <begin position="692"/>
        <end position="701"/>
    </location>
</feature>
<keyword evidence="2 3" id="KW-0694">RNA-binding</keyword>
<feature type="domain" description="RRM" evidence="5">
    <location>
        <begin position="64"/>
        <end position="144"/>
    </location>
</feature>
<dbReference type="GO" id="GO:0003723">
    <property type="term" value="F:RNA binding"/>
    <property type="evidence" value="ECO:0007669"/>
    <property type="project" value="UniProtKB-UniRule"/>
</dbReference>
<comment type="caution">
    <text evidence="6">The sequence shown here is derived from an EMBL/GenBank/DDBJ whole genome shotgun (WGS) entry which is preliminary data.</text>
</comment>
<dbReference type="SMART" id="SM00360">
    <property type="entry name" value="RRM"/>
    <property type="match status" value="3"/>
</dbReference>
<evidence type="ECO:0000256" key="3">
    <source>
        <dbReference type="PROSITE-ProRule" id="PRU00176"/>
    </source>
</evidence>
<feature type="compositionally biased region" description="Polar residues" evidence="4">
    <location>
        <begin position="185"/>
        <end position="215"/>
    </location>
</feature>
<dbReference type="OrthoDB" id="439808at2759"/>
<feature type="region of interest" description="Disordered" evidence="4">
    <location>
        <begin position="964"/>
        <end position="993"/>
    </location>
</feature>
<evidence type="ECO:0000313" key="6">
    <source>
        <dbReference type="EMBL" id="PUU75209.1"/>
    </source>
</evidence>
<gene>
    <name evidence="6" type="ORF">B9Z19DRAFT_1131735</name>
</gene>
<organism evidence="6 7">
    <name type="scientific">Tuber borchii</name>
    <name type="common">White truffle</name>
    <dbReference type="NCBI Taxonomy" id="42251"/>
    <lineage>
        <taxon>Eukaryota</taxon>
        <taxon>Fungi</taxon>
        <taxon>Dikarya</taxon>
        <taxon>Ascomycota</taxon>
        <taxon>Pezizomycotina</taxon>
        <taxon>Pezizomycetes</taxon>
        <taxon>Pezizales</taxon>
        <taxon>Tuberaceae</taxon>
        <taxon>Tuber</taxon>
    </lineage>
</organism>
<feature type="domain" description="RRM" evidence="5">
    <location>
        <begin position="233"/>
        <end position="310"/>
    </location>
</feature>
<feature type="region of interest" description="Disordered" evidence="4">
    <location>
        <begin position="1"/>
        <end position="62"/>
    </location>
</feature>
<name>A0A2T6ZIA3_TUBBO</name>
<feature type="region of interest" description="Disordered" evidence="4">
    <location>
        <begin position="652"/>
        <end position="762"/>
    </location>
</feature>
<reference evidence="6 7" key="1">
    <citation type="submission" date="2017-04" db="EMBL/GenBank/DDBJ databases">
        <title>Draft genome sequence of Tuber borchii Vittad., a whitish edible truffle.</title>
        <authorList>
            <consortium name="DOE Joint Genome Institute"/>
            <person name="Murat C."/>
            <person name="Kuo A."/>
            <person name="Barry K.W."/>
            <person name="Clum A."/>
            <person name="Dockter R.B."/>
            <person name="Fauchery L."/>
            <person name="Iotti M."/>
            <person name="Kohler A."/>
            <person name="Labutti K."/>
            <person name="Lindquist E.A."/>
            <person name="Lipzen A."/>
            <person name="Ohm R.A."/>
            <person name="Wang M."/>
            <person name="Grigoriev I.V."/>
            <person name="Zambonelli A."/>
            <person name="Martin F.M."/>
        </authorList>
    </citation>
    <scope>NUCLEOTIDE SEQUENCE [LARGE SCALE GENOMIC DNA]</scope>
    <source>
        <strain evidence="6 7">Tbo3840</strain>
    </source>
</reference>
<sequence>MSNVMDSTSGQENGPVTPTNRSRSDTTSTNPFNNDMTHRGNDPYASYAGSHSGSQTNEEGDDSNVIYVSGLVITIEDIALCKTFSQFGKIVDILRRPVGFDTKPTGVQQYAFVRYASTEDAQRAIQVAEVTLEDRKLTIKPRERRPRRFFPREDPRYGKYTEGNERLLNAIRGPCRPDSRRGQYQDHNGGQTNLSATANGQVGSYDSSVAPSSGMKSPDNGGDPVRPPMLMSKALFVAGLPFDMSPKELFMLFAEKGPVEGCYIFPFLDPFGRRFGHMVMATFFAAQKAQETFDKYTIRNCLLEVGYRHLEPLMEGLEYNSQHPGFQGLPASPFPMYCPTAPHQNWAQHPFIGQIPTPGGIAPQMLAFNQPYLPFSPGHVPPSAYGHQQIHTMPPPSLEQSYPQYGTPPDSPPFYSHAFGWQAQGRGVNRHFQSGRNFARRPSYRSTSSNFAPSPPGTGSGDQHMRSISNSSSSTLVSVLPEQKAHGPLIANGSYPYGGYGTPQSGRCLKGETSPSDEQSTPSPVAVRSAQEAETPTRSASKASFQAIVPEAVPETPKPADPANLFVKNFDDDIISDPDDLKKLFEPYGPVSSAHLAMIPGTNRSIGYGFVAFVKADDAANAKLKLNGSMVGKKRLFVSYAERKEERTQRLKLHFKKGKDGIGSDGNELDLSNPEGAYARPSDNGEEGSTEGTEKGEKVGSIEKGQSPPLEKSANLPEDGHGQDTIRESPEVPQIDEGSEQGSSTTGAPTITDRPPLAPVENSPHIVIEQDTTAGTGWRGRTQLAGITEVEEEVARETADGDTTAAYAEPTLPQIHDHFLDAVSGRVQESDFYDQIKEEMLQSESTRPDAPGDFLRSNRSNGFHRQQHYDNRSPSPHNGNRGHGPQYHNHGQNGTGRGYRGYAYQNTSYGRGSFRFYGNNRPGSNGGYHRSFSDPPSSGRTVFFNNSTQPFSMESSYETIGPQNQHRKKKWQGGNRNGRGGQQHRGSPANIDHHTVNNVMRDVNDTSQGVVAAY</sequence>
<feature type="region of interest" description="Disordered" evidence="4">
    <location>
        <begin position="172"/>
        <end position="224"/>
    </location>
</feature>
<feature type="compositionally biased region" description="Polar residues" evidence="4">
    <location>
        <begin position="532"/>
        <end position="543"/>
    </location>
</feature>
<feature type="compositionally biased region" description="Basic and acidic residues" evidence="4">
    <location>
        <begin position="175"/>
        <end position="184"/>
    </location>
</feature>
<dbReference type="AlphaFoldDB" id="A0A2T6ZIA3"/>
<feature type="compositionally biased region" description="Low complexity" evidence="4">
    <location>
        <begin position="17"/>
        <end position="31"/>
    </location>
</feature>
<evidence type="ECO:0000256" key="1">
    <source>
        <dbReference type="ARBA" id="ARBA00022737"/>
    </source>
</evidence>
<evidence type="ECO:0000313" key="7">
    <source>
        <dbReference type="Proteomes" id="UP000244722"/>
    </source>
</evidence>
<accession>A0A2T6ZIA3</accession>
<dbReference type="Pfam" id="PF00076">
    <property type="entry name" value="RRM_1"/>
    <property type="match status" value="3"/>
</dbReference>
<feature type="compositionally biased region" description="Low complexity" evidence="4">
    <location>
        <begin position="467"/>
        <end position="476"/>
    </location>
</feature>
<feature type="compositionally biased region" description="Polar residues" evidence="4">
    <location>
        <begin position="740"/>
        <end position="749"/>
    </location>
</feature>
<dbReference type="PROSITE" id="PS50102">
    <property type="entry name" value="RRM"/>
    <property type="match status" value="3"/>
</dbReference>
<dbReference type="SUPFAM" id="SSF54928">
    <property type="entry name" value="RNA-binding domain, RBD"/>
    <property type="match status" value="2"/>
</dbReference>
<evidence type="ECO:0000256" key="2">
    <source>
        <dbReference type="ARBA" id="ARBA00022884"/>
    </source>
</evidence>
<feature type="region of interest" description="Disordered" evidence="4">
    <location>
        <begin position="502"/>
        <end position="543"/>
    </location>
</feature>
<dbReference type="Proteomes" id="UP000244722">
    <property type="component" value="Unassembled WGS sequence"/>
</dbReference>
<feature type="compositionally biased region" description="Polar residues" evidence="4">
    <location>
        <begin position="513"/>
        <end position="523"/>
    </location>
</feature>
<dbReference type="InterPro" id="IPR000504">
    <property type="entry name" value="RRM_dom"/>
</dbReference>
<dbReference type="Gene3D" id="3.30.70.330">
    <property type="match status" value="3"/>
</dbReference>
<evidence type="ECO:0000259" key="5">
    <source>
        <dbReference type="PROSITE" id="PS50102"/>
    </source>
</evidence>
<dbReference type="InterPro" id="IPR035979">
    <property type="entry name" value="RBD_domain_sf"/>
</dbReference>
<feature type="domain" description="RRM" evidence="5">
    <location>
        <begin position="563"/>
        <end position="643"/>
    </location>
</feature>
<protein>
    <recommendedName>
        <fullName evidence="5">RRM domain-containing protein</fullName>
    </recommendedName>
</protein>
<keyword evidence="1" id="KW-0677">Repeat</keyword>
<dbReference type="EMBL" id="NESQ01000244">
    <property type="protein sequence ID" value="PUU75209.1"/>
    <property type="molecule type" value="Genomic_DNA"/>
</dbReference>
<feature type="compositionally biased region" description="Basic and acidic residues" evidence="4">
    <location>
        <begin position="718"/>
        <end position="730"/>
    </location>
</feature>
<dbReference type="PANTHER" id="PTHR24012">
    <property type="entry name" value="RNA BINDING PROTEIN"/>
    <property type="match status" value="1"/>
</dbReference>
<proteinExistence type="predicted"/>
<dbReference type="STRING" id="42251.A0A2T6ZIA3"/>
<evidence type="ECO:0000256" key="4">
    <source>
        <dbReference type="SAM" id="MobiDB-lite"/>
    </source>
</evidence>